<dbReference type="GO" id="GO:0009225">
    <property type="term" value="P:nucleotide-sugar metabolic process"/>
    <property type="evidence" value="ECO:0007669"/>
    <property type="project" value="InterPro"/>
</dbReference>
<keyword evidence="10" id="KW-1185">Reference proteome</keyword>
<reference evidence="9 10" key="1">
    <citation type="submission" date="2019-08" db="EMBL/GenBank/DDBJ databases">
        <authorList>
            <person name="Guy L."/>
        </authorList>
    </citation>
    <scope>NUCLEOTIDE SEQUENCE [LARGE SCALE GENOMIC DNA]</scope>
    <source>
        <strain evidence="9 10">SGT-108</strain>
    </source>
</reference>
<gene>
    <name evidence="9" type="primary">rfbB</name>
    <name evidence="9" type="ORF">AQUSIP_16410</name>
</gene>
<evidence type="ECO:0000259" key="8">
    <source>
        <dbReference type="Pfam" id="PF16363"/>
    </source>
</evidence>
<dbReference type="RefSeq" id="WP_148339552.1">
    <property type="nucleotide sequence ID" value="NZ_LR699119.1"/>
</dbReference>
<dbReference type="InterPro" id="IPR036291">
    <property type="entry name" value="NAD(P)-bd_dom_sf"/>
</dbReference>
<dbReference type="GO" id="GO:0008460">
    <property type="term" value="F:dTDP-glucose 4,6-dehydratase activity"/>
    <property type="evidence" value="ECO:0007669"/>
    <property type="project" value="UniProtKB-EC"/>
</dbReference>
<evidence type="ECO:0000313" key="10">
    <source>
        <dbReference type="Proteomes" id="UP000324194"/>
    </source>
</evidence>
<dbReference type="AlphaFoldDB" id="A0A5E4PGZ6"/>
<evidence type="ECO:0000256" key="5">
    <source>
        <dbReference type="ARBA" id="ARBA00023027"/>
    </source>
</evidence>
<dbReference type="EMBL" id="LR699119">
    <property type="protein sequence ID" value="VVC76330.1"/>
    <property type="molecule type" value="Genomic_DNA"/>
</dbReference>
<dbReference type="SUPFAM" id="SSF51735">
    <property type="entry name" value="NAD(P)-binding Rossmann-fold domains"/>
    <property type="match status" value="1"/>
</dbReference>
<dbReference type="NCBIfam" id="TIGR01181">
    <property type="entry name" value="dTDP_gluc_dehyt"/>
    <property type="match status" value="1"/>
</dbReference>
<comment type="cofactor">
    <cofactor evidence="2 7">
        <name>NAD(+)</name>
        <dbReference type="ChEBI" id="CHEBI:57540"/>
    </cofactor>
</comment>
<keyword evidence="6 7" id="KW-0456">Lyase</keyword>
<evidence type="ECO:0000256" key="2">
    <source>
        <dbReference type="ARBA" id="ARBA00001911"/>
    </source>
</evidence>
<evidence type="ECO:0000256" key="1">
    <source>
        <dbReference type="ARBA" id="ARBA00001539"/>
    </source>
</evidence>
<evidence type="ECO:0000256" key="7">
    <source>
        <dbReference type="RuleBase" id="RU004473"/>
    </source>
</evidence>
<dbReference type="KEGG" id="asip:AQUSIP_16410"/>
<proteinExistence type="inferred from homology"/>
<dbReference type="Gene3D" id="3.90.25.10">
    <property type="entry name" value="UDP-galactose 4-epimerase, domain 1"/>
    <property type="match status" value="1"/>
</dbReference>
<keyword evidence="5" id="KW-0520">NAD</keyword>
<dbReference type="CDD" id="cd05246">
    <property type="entry name" value="dTDP_GD_SDR_e"/>
    <property type="match status" value="1"/>
</dbReference>
<evidence type="ECO:0000256" key="6">
    <source>
        <dbReference type="ARBA" id="ARBA00023239"/>
    </source>
</evidence>
<name>A0A5E4PGZ6_9COXI</name>
<comment type="similarity">
    <text evidence="3 7">Belongs to the NAD(P)-dependent epimerase/dehydratase family. dTDP-glucose dehydratase subfamily.</text>
</comment>
<accession>A0A5E4PGZ6</accession>
<evidence type="ECO:0000313" key="9">
    <source>
        <dbReference type="EMBL" id="VVC76330.1"/>
    </source>
</evidence>
<sequence length="336" mass="38500">MQKYQPRFMLVTGGAGFIGANFIRHVLANEPAVHIINLDKLTYAGSLDNLRDLPGGERHHFIRGDITDAEFIRHVLQHHHIDTIVHFAAESHVDRSISGPAAFVETNVTGTFVLLESARYHWFEVDEIDASQCRFHHISTDEVYGSLSGSEPPFTEKTAYAPRSPYSATKAGSDHLVSAYFHTYGLPVTISNCSNNYGPYQHPEKFIPTIIRSCLNWQPVPIYGNGKNIRDWMYVDDHCKGILDIIKHGKTGERYNLGGQNEWENIQLARYICEQIDKRRPREKSHSTLLEFVTDRPGHDFRYAIDHAKIKTELGWEPQESFETGIKKTIDFYWRD</sequence>
<organism evidence="9 10">
    <name type="scientific">Aquicella siphonis</name>
    <dbReference type="NCBI Taxonomy" id="254247"/>
    <lineage>
        <taxon>Bacteria</taxon>
        <taxon>Pseudomonadati</taxon>
        <taxon>Pseudomonadota</taxon>
        <taxon>Gammaproteobacteria</taxon>
        <taxon>Legionellales</taxon>
        <taxon>Coxiellaceae</taxon>
        <taxon>Aquicella</taxon>
    </lineage>
</organism>
<dbReference type="Gene3D" id="3.40.50.720">
    <property type="entry name" value="NAD(P)-binding Rossmann-like Domain"/>
    <property type="match status" value="1"/>
</dbReference>
<dbReference type="Proteomes" id="UP000324194">
    <property type="component" value="Chromosome 1"/>
</dbReference>
<dbReference type="InterPro" id="IPR005888">
    <property type="entry name" value="dTDP_Gluc_deHydtase"/>
</dbReference>
<protein>
    <recommendedName>
        <fullName evidence="4 7">dTDP-glucose 4,6-dehydratase</fullName>
        <ecNumber evidence="4 7">4.2.1.46</ecNumber>
    </recommendedName>
</protein>
<dbReference type="OrthoDB" id="9803010at2"/>
<evidence type="ECO:0000256" key="3">
    <source>
        <dbReference type="ARBA" id="ARBA00008178"/>
    </source>
</evidence>
<feature type="domain" description="NAD(P)-binding" evidence="8">
    <location>
        <begin position="10"/>
        <end position="329"/>
    </location>
</feature>
<dbReference type="PANTHER" id="PTHR43000">
    <property type="entry name" value="DTDP-D-GLUCOSE 4,6-DEHYDRATASE-RELATED"/>
    <property type="match status" value="1"/>
</dbReference>
<dbReference type="EC" id="4.2.1.46" evidence="4 7"/>
<comment type="catalytic activity">
    <reaction evidence="1 7">
        <text>dTDP-alpha-D-glucose = dTDP-4-dehydro-6-deoxy-alpha-D-glucose + H2O</text>
        <dbReference type="Rhea" id="RHEA:17221"/>
        <dbReference type="ChEBI" id="CHEBI:15377"/>
        <dbReference type="ChEBI" id="CHEBI:57477"/>
        <dbReference type="ChEBI" id="CHEBI:57649"/>
        <dbReference type="EC" id="4.2.1.46"/>
    </reaction>
</comment>
<evidence type="ECO:0000256" key="4">
    <source>
        <dbReference type="ARBA" id="ARBA00011990"/>
    </source>
</evidence>
<dbReference type="Pfam" id="PF16363">
    <property type="entry name" value="GDP_Man_Dehyd"/>
    <property type="match status" value="1"/>
</dbReference>
<dbReference type="InterPro" id="IPR016040">
    <property type="entry name" value="NAD(P)-bd_dom"/>
</dbReference>